<evidence type="ECO:0000313" key="2">
    <source>
        <dbReference type="Proteomes" id="UP001651690"/>
    </source>
</evidence>
<evidence type="ECO:0000313" key="1">
    <source>
        <dbReference type="EMBL" id="MCP9271993.1"/>
    </source>
</evidence>
<reference evidence="1 2" key="1">
    <citation type="submission" date="2022-06" db="EMBL/GenBank/DDBJ databases">
        <title>Mycolicibacterium sp. CAU 1645 isolated from seawater.</title>
        <authorList>
            <person name="Kim W."/>
        </authorList>
    </citation>
    <scope>NUCLEOTIDE SEQUENCE [LARGE SCALE GENOMIC DNA]</scope>
    <source>
        <strain evidence="1 2">CAU 1645</strain>
    </source>
</reference>
<organism evidence="1 2">
    <name type="scientific">Mycolicibacterium arenosum</name>
    <dbReference type="NCBI Taxonomy" id="2952157"/>
    <lineage>
        <taxon>Bacteria</taxon>
        <taxon>Bacillati</taxon>
        <taxon>Actinomycetota</taxon>
        <taxon>Actinomycetes</taxon>
        <taxon>Mycobacteriales</taxon>
        <taxon>Mycobacteriaceae</taxon>
        <taxon>Mycolicibacterium</taxon>
    </lineage>
</organism>
<dbReference type="EMBL" id="JANDBD010000003">
    <property type="protein sequence ID" value="MCP9271993.1"/>
    <property type="molecule type" value="Genomic_DNA"/>
</dbReference>
<dbReference type="Proteomes" id="UP001651690">
    <property type="component" value="Unassembled WGS sequence"/>
</dbReference>
<protein>
    <submittedName>
        <fullName evidence="1">Uncharacterized protein</fullName>
    </submittedName>
</protein>
<dbReference type="RefSeq" id="WP_255059171.1">
    <property type="nucleotide sequence ID" value="NZ_JANDBD010000003.1"/>
</dbReference>
<sequence length="103" mass="10932">MTCARSNLHFLAEWYWPTSTAPEFDAAVTHLIDLAEASEASVQLLVTVLVESDEVAFAVFGARSAASVAELCERAGMPAQRLTQVANTRFPSAVQVSSTSTGA</sequence>
<name>A0ABT1LYL8_9MYCO</name>
<accession>A0ABT1LYL8</accession>
<gene>
    <name evidence="1" type="ORF">NM203_07325</name>
</gene>
<keyword evidence="2" id="KW-1185">Reference proteome</keyword>
<comment type="caution">
    <text evidence="1">The sequence shown here is derived from an EMBL/GenBank/DDBJ whole genome shotgun (WGS) entry which is preliminary data.</text>
</comment>
<proteinExistence type="predicted"/>